<dbReference type="AlphaFoldDB" id="A0AAP4BRE2"/>
<proteinExistence type="predicted"/>
<evidence type="ECO:0000313" key="2">
    <source>
        <dbReference type="EMBL" id="MDK4325025.1"/>
    </source>
</evidence>
<dbReference type="SUPFAM" id="SSF53098">
    <property type="entry name" value="Ribonuclease H-like"/>
    <property type="match status" value="1"/>
</dbReference>
<gene>
    <name evidence="2" type="ORF">QPX54_00610</name>
</gene>
<dbReference type="InterPro" id="IPR012337">
    <property type="entry name" value="RNaseH-like_sf"/>
</dbReference>
<evidence type="ECO:0000313" key="3">
    <source>
        <dbReference type="Proteomes" id="UP001226160"/>
    </source>
</evidence>
<feature type="region of interest" description="Disordered" evidence="1">
    <location>
        <begin position="69"/>
        <end position="100"/>
    </location>
</feature>
<evidence type="ECO:0000256" key="1">
    <source>
        <dbReference type="SAM" id="MobiDB-lite"/>
    </source>
</evidence>
<organism evidence="2 3">
    <name type="scientific">Corynebacterium propinquum</name>
    <dbReference type="NCBI Taxonomy" id="43769"/>
    <lineage>
        <taxon>Bacteria</taxon>
        <taxon>Bacillati</taxon>
        <taxon>Actinomycetota</taxon>
        <taxon>Actinomycetes</taxon>
        <taxon>Mycobacteriales</taxon>
        <taxon>Corynebacteriaceae</taxon>
        <taxon>Corynebacterium</taxon>
    </lineage>
</organism>
<dbReference type="EMBL" id="JASNVP010000001">
    <property type="protein sequence ID" value="MDK4325025.1"/>
    <property type="molecule type" value="Genomic_DNA"/>
</dbReference>
<reference evidence="2" key="1">
    <citation type="submission" date="2023-05" db="EMBL/GenBank/DDBJ databases">
        <title>Metabolic capabilities are highly conserved among human nasal-associated Corynebacterium species in pangenomic analyses.</title>
        <authorList>
            <person name="Tran T.H."/>
            <person name="Roberts A.Q."/>
            <person name="Escapa I.F."/>
            <person name="Gao W."/>
            <person name="Conlan S."/>
            <person name="Kong H."/>
            <person name="Segre J.A."/>
            <person name="Kelly M.S."/>
            <person name="Lemon K.P."/>
        </authorList>
    </citation>
    <scope>NUCLEOTIDE SEQUENCE</scope>
    <source>
        <strain evidence="2">KPL2654</strain>
    </source>
</reference>
<dbReference type="Proteomes" id="UP001226160">
    <property type="component" value="Unassembled WGS sequence"/>
</dbReference>
<sequence>MARYLLQRPTGTNGLESLIHDYCPGLAFAHHDASEDARVTGELFLAMLQHLEMPLGQLVETFALTQAPRQRGSLGSGSGTRPVPAPCKYFTTPARISTPE</sequence>
<accession>A0AAP4BRE2</accession>
<protein>
    <submittedName>
        <fullName evidence="2">Uncharacterized protein</fullName>
    </submittedName>
</protein>
<dbReference type="Gene3D" id="1.20.5.140">
    <property type="match status" value="1"/>
</dbReference>
<dbReference type="GeneID" id="64188547"/>
<comment type="caution">
    <text evidence="2">The sequence shown here is derived from an EMBL/GenBank/DDBJ whole genome shotgun (WGS) entry which is preliminary data.</text>
</comment>
<dbReference type="RefSeq" id="WP_018120192.1">
    <property type="nucleotide sequence ID" value="NZ_CABIYR010000005.1"/>
</dbReference>
<name>A0AAP4BRE2_9CORY</name>